<evidence type="ECO:0000256" key="1">
    <source>
        <dbReference type="SAM" id="SignalP"/>
    </source>
</evidence>
<dbReference type="InterPro" id="IPR053250">
    <property type="entry name" value="Glycosyltransferase_77"/>
</dbReference>
<evidence type="ECO:0000313" key="3">
    <source>
        <dbReference type="EMBL" id="KAK9809083.1"/>
    </source>
</evidence>
<organism evidence="3 4">
    <name type="scientific">[Myrmecia] bisecta</name>
    <dbReference type="NCBI Taxonomy" id="41462"/>
    <lineage>
        <taxon>Eukaryota</taxon>
        <taxon>Viridiplantae</taxon>
        <taxon>Chlorophyta</taxon>
        <taxon>core chlorophytes</taxon>
        <taxon>Trebouxiophyceae</taxon>
        <taxon>Trebouxiales</taxon>
        <taxon>Trebouxiaceae</taxon>
        <taxon>Myrmecia</taxon>
    </lineage>
</organism>
<dbReference type="PANTHER" id="PTHR46936">
    <property type="entry name" value="ARABINOSYLTRANSFERASE XEG113"/>
    <property type="match status" value="1"/>
</dbReference>
<dbReference type="Pfam" id="PF03407">
    <property type="entry name" value="Nucleotid_trans"/>
    <property type="match status" value="1"/>
</dbReference>
<evidence type="ECO:0000313" key="4">
    <source>
        <dbReference type="Proteomes" id="UP001489004"/>
    </source>
</evidence>
<comment type="caution">
    <text evidence="3">The sequence shown here is derived from an EMBL/GenBank/DDBJ whole genome shotgun (WGS) entry which is preliminary data.</text>
</comment>
<accession>A0AAW1PKE6</accession>
<feature type="signal peptide" evidence="1">
    <location>
        <begin position="1"/>
        <end position="16"/>
    </location>
</feature>
<sequence>MLLACLLLSYGISCEATSRRKTIKAEDVALTPELVSKVAINKTVVITQGTFQSYDFVYNWVQHLAALNISQYLVAADDLKLVKALVKADIQCFLAAPPPSANQRHKPGRRNRRRQLEPGVDRASLISQISHMGFTVVFSDNDCVWQRQPFKYFAKFPHLDILVSSDLLTMHRGQRVKEELDPFAADLNTDFVMVRPTPAAQRFVDHWAAALQSTQSRPSRQSRQGAAAAHVRRRMLFSGLLRQGHEETFDLRGFSYKGWNGSVPFGVLPTEYWPSGRAFAGDYHEQLWGNRPFVAHVNYMGTRAQKRHMLREYGAWFEAWPQFYHHPGGYMLYEPNSLAHLLRRTLVAHEPDAKLRWKANLELLQHQWAQVTSAFAVAHALGRALILPRIWTGYRAFCNIEAAWARHPVHLPAFGLYHIANMERALPEQEYGPHIPFRDFAFLTRRGLPSTATFLWSTVDIQVCRPEDQPCSSRPVAAPLEDRSRETYLIPGNLTDEQLRQALEGLGSDKVLRFTGITHAFGGFVDPAATARFRRRLDLYHWPVTEHNMSGSWMGIWPNVVNQGEAAWPVLEHIPRSQRAATQP</sequence>
<dbReference type="GO" id="GO:0005794">
    <property type="term" value="C:Golgi apparatus"/>
    <property type="evidence" value="ECO:0007669"/>
    <property type="project" value="TreeGrafter"/>
</dbReference>
<keyword evidence="4" id="KW-1185">Reference proteome</keyword>
<dbReference type="EMBL" id="JALJOR010000011">
    <property type="protein sequence ID" value="KAK9809083.1"/>
    <property type="molecule type" value="Genomic_DNA"/>
</dbReference>
<dbReference type="GO" id="GO:0052325">
    <property type="term" value="P:cell wall pectin biosynthetic process"/>
    <property type="evidence" value="ECO:0007669"/>
    <property type="project" value="TreeGrafter"/>
</dbReference>
<dbReference type="InterPro" id="IPR005069">
    <property type="entry name" value="Nucl-diP-sugar_transferase"/>
</dbReference>
<dbReference type="GO" id="GO:0052636">
    <property type="term" value="F:arabinosyltransferase activity"/>
    <property type="evidence" value="ECO:0007669"/>
    <property type="project" value="TreeGrafter"/>
</dbReference>
<dbReference type="AlphaFoldDB" id="A0AAW1PKE6"/>
<reference evidence="3 4" key="1">
    <citation type="journal article" date="2024" name="Nat. Commun.">
        <title>Phylogenomics reveals the evolutionary origins of lichenization in chlorophyte algae.</title>
        <authorList>
            <person name="Puginier C."/>
            <person name="Libourel C."/>
            <person name="Otte J."/>
            <person name="Skaloud P."/>
            <person name="Haon M."/>
            <person name="Grisel S."/>
            <person name="Petersen M."/>
            <person name="Berrin J.G."/>
            <person name="Delaux P.M."/>
            <person name="Dal Grande F."/>
            <person name="Keller J."/>
        </authorList>
    </citation>
    <scope>NUCLEOTIDE SEQUENCE [LARGE SCALE GENOMIC DNA]</scope>
    <source>
        <strain evidence="3 4">SAG 2043</strain>
    </source>
</reference>
<dbReference type="PANTHER" id="PTHR46936:SF1">
    <property type="entry name" value="ARABINOSYLTRANSFERASE XEG113"/>
    <property type="match status" value="1"/>
</dbReference>
<proteinExistence type="predicted"/>
<dbReference type="Proteomes" id="UP001489004">
    <property type="component" value="Unassembled WGS sequence"/>
</dbReference>
<name>A0AAW1PKE6_9CHLO</name>
<feature type="chain" id="PRO_5043755001" description="Nucleotide-diphospho-sugar transferase domain-containing protein" evidence="1">
    <location>
        <begin position="17"/>
        <end position="584"/>
    </location>
</feature>
<evidence type="ECO:0000259" key="2">
    <source>
        <dbReference type="Pfam" id="PF03407"/>
    </source>
</evidence>
<keyword evidence="1" id="KW-0732">Signal</keyword>
<gene>
    <name evidence="3" type="ORF">WJX72_009129</name>
</gene>
<feature type="domain" description="Nucleotide-diphospho-sugar transferase" evidence="2">
    <location>
        <begin position="69"/>
        <end position="310"/>
    </location>
</feature>
<protein>
    <recommendedName>
        <fullName evidence="2">Nucleotide-diphospho-sugar transferase domain-containing protein</fullName>
    </recommendedName>
</protein>